<dbReference type="AlphaFoldDB" id="A0A151MHM2"/>
<comment type="caution">
    <text evidence="3">The sequence shown here is derived from an EMBL/GenBank/DDBJ whole genome shotgun (WGS) entry which is preliminary data.</text>
</comment>
<evidence type="ECO:0000256" key="1">
    <source>
        <dbReference type="SAM" id="Coils"/>
    </source>
</evidence>
<organism evidence="3 4">
    <name type="scientific">Alligator mississippiensis</name>
    <name type="common">American alligator</name>
    <dbReference type="NCBI Taxonomy" id="8496"/>
    <lineage>
        <taxon>Eukaryota</taxon>
        <taxon>Metazoa</taxon>
        <taxon>Chordata</taxon>
        <taxon>Craniata</taxon>
        <taxon>Vertebrata</taxon>
        <taxon>Euteleostomi</taxon>
        <taxon>Archelosauria</taxon>
        <taxon>Archosauria</taxon>
        <taxon>Crocodylia</taxon>
        <taxon>Alligatoridae</taxon>
        <taxon>Alligatorinae</taxon>
        <taxon>Alligator</taxon>
    </lineage>
</organism>
<dbReference type="InterPro" id="IPR028118">
    <property type="entry name" value="Chibby_fam"/>
</dbReference>
<name>A0A151MHM2_ALLMI</name>
<proteinExistence type="predicted"/>
<sequence length="321" mass="37279">MSHYAECAEPDEDYIPPRVKLSDDTFIFVDGKWVNEACHQPPFPSHQKHFFKKTQNEWTLWEENKALWKENKALRIENKTLREENKALQCLRTQNKAIQVIYDETLQQVLQKENKPFPIFRDRAIGSQVNRDNMALQVVRDKNRALQVFQKENKAIPIFRKENKDAPIQEKSKEGGSDFQEESKAAPATDEDMVGPALQKDSEAVEEIREESTADPVQKGNHIASAIQEENVALQAILNLNQILQTHLKENFSILEEKKNIQVLQEETKRFQEENNKLKLQLAVVKGTMSEVMAHMEMLQKELSDLSATKYDEMRKQNSCW</sequence>
<feature type="compositionally biased region" description="Basic and acidic residues" evidence="2">
    <location>
        <begin position="200"/>
        <end position="212"/>
    </location>
</feature>
<reference evidence="3 4" key="1">
    <citation type="journal article" date="2012" name="Genome Biol.">
        <title>Sequencing three crocodilian genomes to illuminate the evolution of archosaurs and amniotes.</title>
        <authorList>
            <person name="St John J.A."/>
            <person name="Braun E.L."/>
            <person name="Isberg S.R."/>
            <person name="Miles L.G."/>
            <person name="Chong A.Y."/>
            <person name="Gongora J."/>
            <person name="Dalzell P."/>
            <person name="Moran C."/>
            <person name="Bed'hom B."/>
            <person name="Abzhanov A."/>
            <person name="Burgess S.C."/>
            <person name="Cooksey A.M."/>
            <person name="Castoe T.A."/>
            <person name="Crawford N.G."/>
            <person name="Densmore L.D."/>
            <person name="Drew J.C."/>
            <person name="Edwards S.V."/>
            <person name="Faircloth B.C."/>
            <person name="Fujita M.K."/>
            <person name="Greenwold M.J."/>
            <person name="Hoffmann F.G."/>
            <person name="Howard J.M."/>
            <person name="Iguchi T."/>
            <person name="Janes D.E."/>
            <person name="Khan S.Y."/>
            <person name="Kohno S."/>
            <person name="de Koning A.J."/>
            <person name="Lance S.L."/>
            <person name="McCarthy F.M."/>
            <person name="McCormack J.E."/>
            <person name="Merchant M.E."/>
            <person name="Peterson D.G."/>
            <person name="Pollock D.D."/>
            <person name="Pourmand N."/>
            <person name="Raney B.J."/>
            <person name="Roessler K.A."/>
            <person name="Sanford J.R."/>
            <person name="Sawyer R.H."/>
            <person name="Schmidt C.J."/>
            <person name="Triplett E.W."/>
            <person name="Tuberville T.D."/>
            <person name="Venegas-Anaya M."/>
            <person name="Howard J.T."/>
            <person name="Jarvis E.D."/>
            <person name="Guillette L.J.Jr."/>
            <person name="Glenn T.C."/>
            <person name="Green R.E."/>
            <person name="Ray D.A."/>
        </authorList>
    </citation>
    <scope>NUCLEOTIDE SEQUENCE [LARGE SCALE GENOMIC DNA]</scope>
    <source>
        <strain evidence="3">KSC_2009_1</strain>
    </source>
</reference>
<feature type="coiled-coil region" evidence="1">
    <location>
        <begin position="254"/>
        <end position="309"/>
    </location>
</feature>
<dbReference type="Proteomes" id="UP000050525">
    <property type="component" value="Unassembled WGS sequence"/>
</dbReference>
<evidence type="ECO:0000313" key="3">
    <source>
        <dbReference type="EMBL" id="KYO24004.1"/>
    </source>
</evidence>
<evidence type="ECO:0000256" key="2">
    <source>
        <dbReference type="SAM" id="MobiDB-lite"/>
    </source>
</evidence>
<dbReference type="GeneID" id="102570025"/>
<dbReference type="STRING" id="8496.A0A151MHM2"/>
<dbReference type="PhylomeDB" id="A0A151MHM2"/>
<dbReference type="CTD" id="220082"/>
<keyword evidence="4" id="KW-1185">Reference proteome</keyword>
<accession>A0A151MHM2</accession>
<dbReference type="OrthoDB" id="9025135at2759"/>
<dbReference type="eggNOG" id="ENOG502S6IZ">
    <property type="taxonomic scope" value="Eukaryota"/>
</dbReference>
<dbReference type="EMBL" id="AKHW03006155">
    <property type="protein sequence ID" value="KYO24004.1"/>
    <property type="molecule type" value="Genomic_DNA"/>
</dbReference>
<feature type="region of interest" description="Disordered" evidence="2">
    <location>
        <begin position="160"/>
        <end position="220"/>
    </location>
</feature>
<dbReference type="Pfam" id="PF14645">
    <property type="entry name" value="Chibby"/>
    <property type="match status" value="1"/>
</dbReference>
<dbReference type="KEGG" id="amj:102570025"/>
<evidence type="ECO:0000313" key="4">
    <source>
        <dbReference type="Proteomes" id="UP000050525"/>
    </source>
</evidence>
<keyword evidence="1" id="KW-0175">Coiled coil</keyword>
<dbReference type="PANTHER" id="PTHR21533:SF17">
    <property type="entry name" value="PROTEIN CHIBBY HOMOLOG 3"/>
    <property type="match status" value="1"/>
</dbReference>
<feature type="compositionally biased region" description="Basic and acidic residues" evidence="2">
    <location>
        <begin position="160"/>
        <end position="184"/>
    </location>
</feature>
<dbReference type="PANTHER" id="PTHR21533">
    <property type="entry name" value="LEUCINE-RICH PROTEIN"/>
    <property type="match status" value="1"/>
</dbReference>
<protein>
    <submittedName>
        <fullName evidence="3">Spermatid-associated protein</fullName>
    </submittedName>
</protein>
<gene>
    <name evidence="3" type="primary">SPERT</name>
    <name evidence="3" type="ORF">Y1Q_0004596</name>
</gene>